<dbReference type="EMBL" id="BKCJ011249906">
    <property type="protein sequence ID" value="GFD10076.1"/>
    <property type="molecule type" value="Genomic_DNA"/>
</dbReference>
<evidence type="ECO:0000313" key="1">
    <source>
        <dbReference type="EMBL" id="GFD10076.1"/>
    </source>
</evidence>
<proteinExistence type="predicted"/>
<gene>
    <name evidence="1" type="ORF">Tci_882045</name>
</gene>
<protein>
    <submittedName>
        <fullName evidence="1">Uncharacterized protein</fullName>
    </submittedName>
</protein>
<sequence>NCHVVVIVQFKRRETIMQTSVRGCLDVHSEISYVGQMSSSLSSGDYPNLSSGMLSRRLSSYRF</sequence>
<name>A0A699TLS1_TANCI</name>
<comment type="caution">
    <text evidence="1">The sequence shown here is derived from an EMBL/GenBank/DDBJ whole genome shotgun (WGS) entry which is preliminary data.</text>
</comment>
<organism evidence="1">
    <name type="scientific">Tanacetum cinerariifolium</name>
    <name type="common">Dalmatian daisy</name>
    <name type="synonym">Chrysanthemum cinerariifolium</name>
    <dbReference type="NCBI Taxonomy" id="118510"/>
    <lineage>
        <taxon>Eukaryota</taxon>
        <taxon>Viridiplantae</taxon>
        <taxon>Streptophyta</taxon>
        <taxon>Embryophyta</taxon>
        <taxon>Tracheophyta</taxon>
        <taxon>Spermatophyta</taxon>
        <taxon>Magnoliopsida</taxon>
        <taxon>eudicotyledons</taxon>
        <taxon>Gunneridae</taxon>
        <taxon>Pentapetalae</taxon>
        <taxon>asterids</taxon>
        <taxon>campanulids</taxon>
        <taxon>Asterales</taxon>
        <taxon>Asteraceae</taxon>
        <taxon>Asteroideae</taxon>
        <taxon>Anthemideae</taxon>
        <taxon>Anthemidinae</taxon>
        <taxon>Tanacetum</taxon>
    </lineage>
</organism>
<dbReference type="AlphaFoldDB" id="A0A699TLS1"/>
<accession>A0A699TLS1</accession>
<reference evidence="1" key="1">
    <citation type="journal article" date="2019" name="Sci. Rep.">
        <title>Draft genome of Tanacetum cinerariifolium, the natural source of mosquito coil.</title>
        <authorList>
            <person name="Yamashiro T."/>
            <person name="Shiraishi A."/>
            <person name="Satake H."/>
            <person name="Nakayama K."/>
        </authorList>
    </citation>
    <scope>NUCLEOTIDE SEQUENCE</scope>
</reference>
<feature type="non-terminal residue" evidence="1">
    <location>
        <position position="1"/>
    </location>
</feature>